<dbReference type="GO" id="GO:0045202">
    <property type="term" value="C:synapse"/>
    <property type="evidence" value="ECO:0007669"/>
    <property type="project" value="TreeGrafter"/>
</dbReference>
<feature type="compositionally biased region" description="Polar residues" evidence="10">
    <location>
        <begin position="168"/>
        <end position="205"/>
    </location>
</feature>
<dbReference type="PROSITE" id="PS01186">
    <property type="entry name" value="EGF_2"/>
    <property type="match status" value="1"/>
</dbReference>
<dbReference type="InterPro" id="IPR016187">
    <property type="entry name" value="CTDL_fold"/>
</dbReference>
<sequence length="1987" mass="213257">DHPVNEFLDLFNRHMLPHAIDETHIDAESAQTEPCTSDSVQDSSEYIILDPFFPNYAEFEEDEDCENTTDVTTPPALQFINGKQQVTSAPKSTKAEEARSDQIESVAHSKNGSFSQINETNTFIINESEASGTMQPSKAGEVIGAFEVTQPTSGAVMLEPVYSGESEVVTTDKSTATTPSHQQSLQSNRETMTWQGTEESSTKGSKNLLLISSESSGDGSTESDLSTSVLEIVTERKEDEKNSGTTSSPDGFTVESSAVTASLEAFFIPAMVDKGVTDRIPEETTPAPGDHSKTTIKLNANSPVENILETSHTAKPEMSAASFMVLEGSGDVKDSINVSSAVTEEIAVTETLSMQDISLGSSTAPPTEFSVTDSGITSAFPRAISTPYSAFDQSPEVTAATNPVSELIMEKVFASSLVTEKGIDDENEIQTAVYSGHQNSATAAEENLDLSELGSTTSEVGTVSQEPLRKTVPGTLSSETKKVTTIPLLREKKLFVNEGSAEEPADIFSGGPTSTVVSIGSPFTDPGSGDIDFIIESATLTSVPLRPVTETQTGRYEGKVYSTDDASPKDATTEYEKHARTDESAVTVLSAGSESLTEGSGVEIQMSLDMFSTKNPGEPSKETEPTYTAPSDIKSGSIREITSHIAPGTETRDSETGEATSSPGSGVSNSPHEDVVTHGTGSIKAVAEPTESKDAKVGSSTVSLGKIFLIEHGSGEEIKDDSSTTKLISNGPTEEIFGGHFSITDQGSGEPDTSTGSFGKTAVGPTGRPETWEKGDRQAVSTSPLDLAFTMDPDEQLTSSEYEVTTVGTAWDMRTEEKTIDELAERTFSTKIPLMEEIHSGEEGPSDISPKATESSKETTTGLFFKSTQASHEHPRYLYVPTLSPYLEEKELETEPVKKIPLPFNDDRVTEPVTTERKFISSPVTVIQQEEELVYSIFPTKDIPRTSLTPKEEKLSNNELIGDPLFSGQGSGDDLAVLPSVVPFIGKNIKTTSSPQTSQPASMAPEFSTDKTQDFERGSTPADVEVNEEVTSAVAELLPETGDQFPTSTFLSSPSLAEDSSKNFISKEIEDTTHYFVANEEPQDKETDYRRGENETDKTTGTSKAISQEENSQFLVKGDTTPVSVILNGTPNHETEESKSTTKLPGRVLPESSGEGSGWAGVSDSSSSDMFTHFSIPTVSKVDLNVSSSVPGYVYSKIMTTEAPRDGSQTAITGLASLFTEETEVLANPSAVHPKTASSEELTSDTGLYEKIIPMIDDKRSVILNVSVYGDITLIEERLQSPPEETTIIDVDHSKSMPEDIISVQTMPNHVTQSTYGYDDSTTAEGEKYHSTPNFSIAKEKTLGSGDSLPLTTSSPPSRGLVTSGHRPTSDDMDLGSGNDMTFATETLTTTEPSEQAIFLPTVPSLASPQMPHESKPVVTSPTEDTYEPSTPANNQVIADQSETVSGFSGMGQEDLADNQPMDPSLAPVVIGEPEKALTMGKLDLGVVTTQPTSQLTTVSPTTSAGNRPTVYTSMKSASAEYEETDPVSFYSVPQTLKSSITVHLVNGVSEYPEVIVTSTSSSSSSSRDSHQSNHSSGGIFKEVSSDITATYKLPTTDLLDTTEPSLLELSPEPSSDSTSIESTPHFGRLLTDGPEETEMPVTDLLGEEEAAVSGDSPSIRVLPTSFLNFGERTSTDVPKDSTTKVEASSGRVNNPRQEEDRSTERQNPWLVSTAVSDSPNSIENEGFKPGQEAVTMLTLSSQLLEGGTETQSALFGQAEITTISSNIATNSLAPGNSPYQNKPSTLSSEEPSTVEAVTSTFSLPEVTNGSDFVIGTSLGSVEGTAMRIPGQDPCKSNPCLNGGTCYPRGSFYICTCLPGFNGEQCELDIDECQSNPCRNGATCIDGLNTFTCLCLPSYVGALCEQDTETCDYGWHKFQGQCYKYFAHRRTWDTAERECRLQGAHLTSILSHEEQIFVNRIGHDYQWIGLNDKMFERDFRWTDGSPL</sequence>
<keyword evidence="3" id="KW-0964">Secreted</keyword>
<dbReference type="FunFam" id="2.10.25.10:FF:000006">
    <property type="entry name" value="Versican core protein-like isoform 1"/>
    <property type="match status" value="1"/>
</dbReference>
<evidence type="ECO:0000256" key="4">
    <source>
        <dbReference type="ARBA" id="ARBA00022536"/>
    </source>
</evidence>
<feature type="compositionally biased region" description="Polar residues" evidence="10">
    <location>
        <begin position="1418"/>
        <end position="1433"/>
    </location>
</feature>
<feature type="compositionally biased region" description="Polar residues" evidence="10">
    <location>
        <begin position="1685"/>
        <end position="1696"/>
    </location>
</feature>
<dbReference type="GO" id="GO:0005509">
    <property type="term" value="F:calcium ion binding"/>
    <property type="evidence" value="ECO:0007669"/>
    <property type="project" value="InterPro"/>
</dbReference>
<evidence type="ECO:0000313" key="13">
    <source>
        <dbReference type="EMBL" id="NXI77155.1"/>
    </source>
</evidence>
<evidence type="ECO:0000256" key="5">
    <source>
        <dbReference type="ARBA" id="ARBA00022737"/>
    </source>
</evidence>
<evidence type="ECO:0000256" key="7">
    <source>
        <dbReference type="ARBA" id="ARBA00023180"/>
    </source>
</evidence>
<dbReference type="GO" id="GO:0010001">
    <property type="term" value="P:glial cell differentiation"/>
    <property type="evidence" value="ECO:0007669"/>
    <property type="project" value="TreeGrafter"/>
</dbReference>
<gene>
    <name evidence="13" type="primary">Vcan</name>
    <name evidence="13" type="ORF">RHIDAH_R10355</name>
</gene>
<evidence type="ECO:0000259" key="11">
    <source>
        <dbReference type="PROSITE" id="PS50026"/>
    </source>
</evidence>
<feature type="region of interest" description="Disordered" evidence="10">
    <location>
        <begin position="1078"/>
        <end position="1105"/>
    </location>
</feature>
<dbReference type="GO" id="GO:0072534">
    <property type="term" value="C:perineuronal net"/>
    <property type="evidence" value="ECO:0007669"/>
    <property type="project" value="TreeGrafter"/>
</dbReference>
<feature type="compositionally biased region" description="Low complexity" evidence="10">
    <location>
        <begin position="991"/>
        <end position="1000"/>
    </location>
</feature>
<dbReference type="PROSITE" id="PS01187">
    <property type="entry name" value="EGF_CA"/>
    <property type="match status" value="1"/>
</dbReference>
<dbReference type="FunFam" id="2.10.25.10:FF:000195">
    <property type="entry name" value="versican core protein-like"/>
    <property type="match status" value="1"/>
</dbReference>
<dbReference type="Pfam" id="PF00059">
    <property type="entry name" value="Lectin_C"/>
    <property type="match status" value="1"/>
</dbReference>
<dbReference type="GO" id="GO:0002052">
    <property type="term" value="P:positive regulation of neuroblast proliferation"/>
    <property type="evidence" value="ECO:0007669"/>
    <property type="project" value="TreeGrafter"/>
</dbReference>
<evidence type="ECO:0000259" key="12">
    <source>
        <dbReference type="PROSITE" id="PS50041"/>
    </source>
</evidence>
<feature type="region of interest" description="Disordered" evidence="10">
    <location>
        <begin position="991"/>
        <end position="1022"/>
    </location>
</feature>
<feature type="region of interest" description="Disordered" evidence="10">
    <location>
        <begin position="1341"/>
        <end position="1377"/>
    </location>
</feature>
<feature type="compositionally biased region" description="Low complexity" evidence="10">
    <location>
        <begin position="1343"/>
        <end position="1361"/>
    </location>
</feature>
<keyword evidence="14" id="KW-1185">Reference proteome</keyword>
<dbReference type="PANTHER" id="PTHR22804:SF6">
    <property type="entry name" value="VERSICAN CORE PROTEIN"/>
    <property type="match status" value="1"/>
</dbReference>
<feature type="compositionally biased region" description="Low complexity" evidence="10">
    <location>
        <begin position="1607"/>
        <end position="1625"/>
    </location>
</feature>
<feature type="compositionally biased region" description="Polar residues" evidence="10">
    <location>
        <begin position="657"/>
        <end position="670"/>
    </location>
</feature>
<feature type="region of interest" description="Disordered" evidence="10">
    <location>
        <begin position="1772"/>
        <end position="1792"/>
    </location>
</feature>
<feature type="domain" description="C-type lectin" evidence="12">
    <location>
        <begin position="1918"/>
        <end position="1987"/>
    </location>
</feature>
<keyword evidence="7" id="KW-0325">Glycoprotein</keyword>
<feature type="non-terminal residue" evidence="13">
    <location>
        <position position="1"/>
    </location>
</feature>
<evidence type="ECO:0000256" key="2">
    <source>
        <dbReference type="ARBA" id="ARBA00004498"/>
    </source>
</evidence>
<feature type="compositionally biased region" description="Basic and acidic residues" evidence="10">
    <location>
        <begin position="1082"/>
        <end position="1098"/>
    </location>
</feature>
<dbReference type="SMART" id="SM00179">
    <property type="entry name" value="EGF_CA"/>
    <property type="match status" value="2"/>
</dbReference>
<feature type="compositionally biased region" description="Basic and acidic residues" evidence="10">
    <location>
        <begin position="1008"/>
        <end position="1017"/>
    </location>
</feature>
<dbReference type="InterPro" id="IPR016186">
    <property type="entry name" value="C-type_lectin-like/link_sf"/>
</dbReference>
<evidence type="ECO:0000256" key="3">
    <source>
        <dbReference type="ARBA" id="ARBA00022530"/>
    </source>
</evidence>
<dbReference type="GO" id="GO:0042995">
    <property type="term" value="C:cell projection"/>
    <property type="evidence" value="ECO:0007669"/>
    <property type="project" value="UniProtKB-SubCell"/>
</dbReference>
<feature type="compositionally biased region" description="Basic and acidic residues" evidence="10">
    <location>
        <begin position="1674"/>
        <end position="1684"/>
    </location>
</feature>
<dbReference type="SMART" id="SM00181">
    <property type="entry name" value="EGF"/>
    <property type="match status" value="2"/>
</dbReference>
<dbReference type="SMART" id="SM00034">
    <property type="entry name" value="CLECT"/>
    <property type="match status" value="1"/>
</dbReference>
<dbReference type="PROSITE" id="PS50041">
    <property type="entry name" value="C_TYPE_LECTIN_2"/>
    <property type="match status" value="1"/>
</dbReference>
<feature type="region of interest" description="Disordered" evidence="10">
    <location>
        <begin position="1405"/>
        <end position="1433"/>
    </location>
</feature>
<feature type="region of interest" description="Disordered" evidence="10">
    <location>
        <begin position="167"/>
        <end position="226"/>
    </location>
</feature>
<keyword evidence="6 9" id="KW-1015">Disulfide bond</keyword>
<dbReference type="SUPFAM" id="SSF57196">
    <property type="entry name" value="EGF/Laminin"/>
    <property type="match status" value="1"/>
</dbReference>
<dbReference type="PROSITE" id="PS00022">
    <property type="entry name" value="EGF_1"/>
    <property type="match status" value="2"/>
</dbReference>
<feature type="region of interest" description="Disordered" evidence="10">
    <location>
        <begin position="1607"/>
        <end position="1637"/>
    </location>
</feature>
<dbReference type="GO" id="GO:0001501">
    <property type="term" value="P:skeletal system development"/>
    <property type="evidence" value="ECO:0007669"/>
    <property type="project" value="TreeGrafter"/>
</dbReference>
<feature type="region of interest" description="Disordered" evidence="10">
    <location>
        <begin position="1128"/>
        <end position="1164"/>
    </location>
</feature>
<feature type="compositionally biased region" description="Low complexity" evidence="10">
    <location>
        <begin position="208"/>
        <end position="226"/>
    </location>
</feature>
<comment type="subcellular location">
    <subcellularLocation>
        <location evidence="1">Cell projection</location>
    </subcellularLocation>
    <subcellularLocation>
        <location evidence="2">Secreted</location>
        <location evidence="2">Extracellular space</location>
        <location evidence="2">Extracellular matrix</location>
    </subcellularLocation>
</comment>
<feature type="region of interest" description="Disordered" evidence="10">
    <location>
        <begin position="1560"/>
        <end position="1582"/>
    </location>
</feature>
<dbReference type="InterPro" id="IPR000152">
    <property type="entry name" value="EGF-type_Asp/Asn_hydroxyl_site"/>
</dbReference>
<dbReference type="Proteomes" id="UP000561178">
    <property type="component" value="Unassembled WGS sequence"/>
</dbReference>
<keyword evidence="8" id="KW-0966">Cell projection</keyword>
<dbReference type="InterPro" id="IPR001304">
    <property type="entry name" value="C-type_lectin-like"/>
</dbReference>
<feature type="disulfide bond" evidence="9">
    <location>
        <begin position="1895"/>
        <end position="1904"/>
    </location>
</feature>
<evidence type="ECO:0000256" key="10">
    <source>
        <dbReference type="SAM" id="MobiDB-lite"/>
    </source>
</evidence>
<dbReference type="EMBL" id="VXAC01001154">
    <property type="protein sequence ID" value="NXI77155.1"/>
    <property type="molecule type" value="Genomic_DNA"/>
</dbReference>
<dbReference type="InterPro" id="IPR000742">
    <property type="entry name" value="EGF"/>
</dbReference>
<feature type="region of interest" description="Disordered" evidence="10">
    <location>
        <begin position="1671"/>
        <end position="1708"/>
    </location>
</feature>
<evidence type="ECO:0000256" key="1">
    <source>
        <dbReference type="ARBA" id="ARBA00004316"/>
    </source>
</evidence>
<feature type="compositionally biased region" description="Low complexity" evidence="10">
    <location>
        <begin position="1560"/>
        <end position="1577"/>
    </location>
</feature>
<name>A0A7K9VWN2_9PASS</name>
<evidence type="ECO:0000256" key="6">
    <source>
        <dbReference type="ARBA" id="ARBA00023157"/>
    </source>
</evidence>
<proteinExistence type="predicted"/>
<feature type="region of interest" description="Disordered" evidence="10">
    <location>
        <begin position="611"/>
        <end position="679"/>
    </location>
</feature>
<feature type="region of interest" description="Disordered" evidence="10">
    <location>
        <begin position="560"/>
        <end position="579"/>
    </location>
</feature>
<evidence type="ECO:0000256" key="8">
    <source>
        <dbReference type="ARBA" id="ARBA00023273"/>
    </source>
</evidence>
<feature type="compositionally biased region" description="Polar residues" evidence="10">
    <location>
        <begin position="745"/>
        <end position="758"/>
    </location>
</feature>
<organism evidence="13 14">
    <name type="scientific">Rhipidura dahli</name>
    <dbReference type="NCBI Taxonomy" id="667186"/>
    <lineage>
        <taxon>Eukaryota</taxon>
        <taxon>Metazoa</taxon>
        <taxon>Chordata</taxon>
        <taxon>Craniata</taxon>
        <taxon>Vertebrata</taxon>
        <taxon>Euteleostomi</taxon>
        <taxon>Archelosauria</taxon>
        <taxon>Archosauria</taxon>
        <taxon>Dinosauria</taxon>
        <taxon>Saurischia</taxon>
        <taxon>Theropoda</taxon>
        <taxon>Coelurosauria</taxon>
        <taxon>Aves</taxon>
        <taxon>Neognathae</taxon>
        <taxon>Neoaves</taxon>
        <taxon>Telluraves</taxon>
        <taxon>Australaves</taxon>
        <taxon>Passeriformes</taxon>
        <taxon>Rhipiduridae</taxon>
        <taxon>Rhipidura</taxon>
    </lineage>
</organism>
<feature type="non-terminal residue" evidence="13">
    <location>
        <position position="1987"/>
    </location>
</feature>
<keyword evidence="5" id="KW-0677">Repeat</keyword>
<dbReference type="Pfam" id="PF00008">
    <property type="entry name" value="EGF"/>
    <property type="match status" value="2"/>
</dbReference>
<evidence type="ECO:0000313" key="14">
    <source>
        <dbReference type="Proteomes" id="UP000561178"/>
    </source>
</evidence>
<comment type="caution">
    <text evidence="9">Lacks conserved residue(s) required for the propagation of feature annotation.</text>
</comment>
<feature type="domain" description="EGF-like" evidence="11">
    <location>
        <begin position="1831"/>
        <end position="1867"/>
    </location>
</feature>
<dbReference type="PROSITE" id="PS50026">
    <property type="entry name" value="EGF_3"/>
    <property type="match status" value="2"/>
</dbReference>
<dbReference type="PROSITE" id="PS00010">
    <property type="entry name" value="ASX_HYDROXYL"/>
    <property type="match status" value="1"/>
</dbReference>
<feature type="compositionally biased region" description="Basic and acidic residues" evidence="10">
    <location>
        <begin position="566"/>
        <end position="579"/>
    </location>
</feature>
<keyword evidence="4 9" id="KW-0245">EGF-like domain</keyword>
<dbReference type="GO" id="GO:0007417">
    <property type="term" value="P:central nervous system development"/>
    <property type="evidence" value="ECO:0007669"/>
    <property type="project" value="TreeGrafter"/>
</dbReference>
<dbReference type="Gene3D" id="2.10.25.10">
    <property type="entry name" value="Laminin"/>
    <property type="match status" value="2"/>
</dbReference>
<accession>A0A7K9VWN2</accession>
<feature type="region of interest" description="Disordered" evidence="10">
    <location>
        <begin position="745"/>
        <end position="779"/>
    </location>
</feature>
<reference evidence="13 14" key="1">
    <citation type="submission" date="2019-09" db="EMBL/GenBank/DDBJ databases">
        <title>Bird 10,000 Genomes (B10K) Project - Family phase.</title>
        <authorList>
            <person name="Zhang G."/>
        </authorList>
    </citation>
    <scope>NUCLEOTIDE SEQUENCE [LARGE SCALE GENOMIC DNA]</scope>
    <source>
        <strain evidence="13">B10K-DU-001-49</strain>
        <tissue evidence="13">Muscle</tissue>
    </source>
</reference>
<dbReference type="PANTHER" id="PTHR22804">
    <property type="entry name" value="AGGRECAN/VERSICAN PROTEOGLYCAN"/>
    <property type="match status" value="1"/>
</dbReference>
<dbReference type="GO" id="GO:0005615">
    <property type="term" value="C:extracellular space"/>
    <property type="evidence" value="ECO:0007669"/>
    <property type="project" value="TreeGrafter"/>
</dbReference>
<dbReference type="InterPro" id="IPR018097">
    <property type="entry name" value="EGF_Ca-bd_CS"/>
</dbReference>
<dbReference type="CDD" id="cd00054">
    <property type="entry name" value="EGF_CA"/>
    <property type="match status" value="2"/>
</dbReference>
<dbReference type="InterPro" id="IPR001881">
    <property type="entry name" value="EGF-like_Ca-bd_dom"/>
</dbReference>
<dbReference type="InterPro" id="IPR050691">
    <property type="entry name" value="Hyaluronan_bind_Proteoglycan"/>
</dbReference>
<comment type="caution">
    <text evidence="13">The sequence shown here is derived from an EMBL/GenBank/DDBJ whole genome shotgun (WGS) entry which is preliminary data.</text>
</comment>
<keyword evidence="3" id="KW-0272">Extracellular matrix</keyword>
<dbReference type="SUPFAM" id="SSF56436">
    <property type="entry name" value="C-type lectin-like"/>
    <property type="match status" value="1"/>
</dbReference>
<evidence type="ECO:0000256" key="9">
    <source>
        <dbReference type="PROSITE-ProRule" id="PRU00076"/>
    </source>
</evidence>
<protein>
    <submittedName>
        <fullName evidence="13">CSPG2 protein</fullName>
    </submittedName>
</protein>
<feature type="domain" description="EGF-like" evidence="11">
    <location>
        <begin position="1869"/>
        <end position="1905"/>
    </location>
</feature>
<dbReference type="Gene3D" id="3.10.100.10">
    <property type="entry name" value="Mannose-Binding Protein A, subunit A"/>
    <property type="match status" value="1"/>
</dbReference>
<feature type="disulfide bond" evidence="9">
    <location>
        <begin position="1857"/>
        <end position="1866"/>
    </location>
</feature>